<sequence>MAFSLFFIAAILAPRLTWGPPPPPERPDLLPSTLLEELGNPSNGYFSLARRTTKGRPHAILPCIFSMARIASCMLTLKEGIKI</sequence>
<feature type="signal peptide" evidence="1">
    <location>
        <begin position="1"/>
        <end position="19"/>
    </location>
</feature>
<keyword evidence="3" id="KW-1185">Reference proteome</keyword>
<protein>
    <recommendedName>
        <fullName evidence="4">Secreted protein</fullName>
    </recommendedName>
</protein>
<evidence type="ECO:0000256" key="1">
    <source>
        <dbReference type="SAM" id="SignalP"/>
    </source>
</evidence>
<comment type="caution">
    <text evidence="2">The sequence shown here is derived from an EMBL/GenBank/DDBJ whole genome shotgun (WGS) entry which is preliminary data.</text>
</comment>
<evidence type="ECO:0000313" key="3">
    <source>
        <dbReference type="Proteomes" id="UP001632038"/>
    </source>
</evidence>
<reference evidence="3" key="1">
    <citation type="journal article" date="2024" name="IScience">
        <title>Strigolactones Initiate the Formation of Haustorium-like Structures in Castilleja.</title>
        <authorList>
            <person name="Buerger M."/>
            <person name="Peterson D."/>
            <person name="Chory J."/>
        </authorList>
    </citation>
    <scope>NUCLEOTIDE SEQUENCE [LARGE SCALE GENOMIC DNA]</scope>
</reference>
<gene>
    <name evidence="2" type="ORF">CASFOL_002087</name>
</gene>
<proteinExistence type="predicted"/>
<dbReference type="AlphaFoldDB" id="A0ABD3EGT2"/>
<dbReference type="Proteomes" id="UP001632038">
    <property type="component" value="Unassembled WGS sequence"/>
</dbReference>
<dbReference type="EMBL" id="JAVIJP010000005">
    <property type="protein sequence ID" value="KAL3652406.1"/>
    <property type="molecule type" value="Genomic_DNA"/>
</dbReference>
<name>A0ABD3EGT2_9LAMI</name>
<evidence type="ECO:0000313" key="2">
    <source>
        <dbReference type="EMBL" id="KAL3652406.1"/>
    </source>
</evidence>
<feature type="chain" id="PRO_5044855890" description="Secreted protein" evidence="1">
    <location>
        <begin position="20"/>
        <end position="83"/>
    </location>
</feature>
<accession>A0ABD3EGT2</accession>
<keyword evidence="1" id="KW-0732">Signal</keyword>
<evidence type="ECO:0008006" key="4">
    <source>
        <dbReference type="Google" id="ProtNLM"/>
    </source>
</evidence>
<organism evidence="2 3">
    <name type="scientific">Castilleja foliolosa</name>
    <dbReference type="NCBI Taxonomy" id="1961234"/>
    <lineage>
        <taxon>Eukaryota</taxon>
        <taxon>Viridiplantae</taxon>
        <taxon>Streptophyta</taxon>
        <taxon>Embryophyta</taxon>
        <taxon>Tracheophyta</taxon>
        <taxon>Spermatophyta</taxon>
        <taxon>Magnoliopsida</taxon>
        <taxon>eudicotyledons</taxon>
        <taxon>Gunneridae</taxon>
        <taxon>Pentapetalae</taxon>
        <taxon>asterids</taxon>
        <taxon>lamiids</taxon>
        <taxon>Lamiales</taxon>
        <taxon>Orobanchaceae</taxon>
        <taxon>Pedicularideae</taxon>
        <taxon>Castillejinae</taxon>
        <taxon>Castilleja</taxon>
    </lineage>
</organism>